<dbReference type="Pfam" id="PF00036">
    <property type="entry name" value="EF-hand_1"/>
    <property type="match status" value="1"/>
</dbReference>
<evidence type="ECO:0000256" key="4">
    <source>
        <dbReference type="ARBA" id="ARBA00022837"/>
    </source>
</evidence>
<evidence type="ECO:0000256" key="3">
    <source>
        <dbReference type="ARBA" id="ARBA00022737"/>
    </source>
</evidence>
<sequence>MYTHGANHTSEEALPLETQYAHFQEPWTFRGMLIKFCQHCIIDCVVSCFCKQDNDLDDLEMQVVRYKPEGLDALCRNTKFSRKELQIMYRGFKQVAVTVGLSVSQKENQKECPTGIVNEETFKEIYAQFFPQGGEYAGQPGRESSQYAHYVFSTFDRDNNGSISFEEFVVGLSVLSRGSLQEKLQWAFSLYDINNDGVISKDEMTSIITAIYDLMGRCSEPFVDENTIRDHVDRVFQKMDLNKDGFISMDEFMEACRGDKDVVDDLVKKLTSSLIAMPAKIPATLPHKMRVYRSL</sequence>
<keyword evidence="4" id="KW-0106">Calcium</keyword>
<dbReference type="InParanoid" id="A0A1S3I3T1"/>
<gene>
    <name evidence="7" type="primary">LOC106160429</name>
</gene>
<dbReference type="OrthoDB" id="191686at2759"/>
<dbReference type="SUPFAM" id="SSF47473">
    <property type="entry name" value="EF-hand"/>
    <property type="match status" value="1"/>
</dbReference>
<dbReference type="InterPro" id="IPR028846">
    <property type="entry name" value="Recoverin"/>
</dbReference>
<dbReference type="CDD" id="cd00051">
    <property type="entry name" value="EFh"/>
    <property type="match status" value="2"/>
</dbReference>
<dbReference type="InterPro" id="IPR002048">
    <property type="entry name" value="EF_hand_dom"/>
</dbReference>
<dbReference type="PANTHER" id="PTHR23055:SF167">
    <property type="entry name" value="EF-HAND DOMAIN-CONTAINING PROTEIN"/>
    <property type="match status" value="1"/>
</dbReference>
<dbReference type="KEGG" id="lak:106160429"/>
<keyword evidence="3" id="KW-0677">Repeat</keyword>
<proteinExistence type="inferred from homology"/>
<dbReference type="InterPro" id="IPR011992">
    <property type="entry name" value="EF-hand-dom_pair"/>
</dbReference>
<evidence type="ECO:0000313" key="6">
    <source>
        <dbReference type="Proteomes" id="UP000085678"/>
    </source>
</evidence>
<dbReference type="GO" id="GO:0005509">
    <property type="term" value="F:calcium ion binding"/>
    <property type="evidence" value="ECO:0007669"/>
    <property type="project" value="InterPro"/>
</dbReference>
<comment type="similarity">
    <text evidence="1">Belongs to the recoverin family.</text>
</comment>
<keyword evidence="6" id="KW-1185">Reference proteome</keyword>
<evidence type="ECO:0000259" key="5">
    <source>
        <dbReference type="PROSITE" id="PS50222"/>
    </source>
</evidence>
<dbReference type="AlphaFoldDB" id="A0A1S3I3T1"/>
<dbReference type="SMART" id="SM00054">
    <property type="entry name" value="EFh"/>
    <property type="match status" value="3"/>
</dbReference>
<protein>
    <submittedName>
        <fullName evidence="7">Kv channel-interacting protein 1 isoform X1</fullName>
    </submittedName>
</protein>
<evidence type="ECO:0000256" key="1">
    <source>
        <dbReference type="ARBA" id="ARBA00006049"/>
    </source>
</evidence>
<dbReference type="Gene3D" id="1.10.238.10">
    <property type="entry name" value="EF-hand"/>
    <property type="match status" value="1"/>
</dbReference>
<dbReference type="Proteomes" id="UP000085678">
    <property type="component" value="Unplaced"/>
</dbReference>
<evidence type="ECO:0000256" key="2">
    <source>
        <dbReference type="ARBA" id="ARBA00022723"/>
    </source>
</evidence>
<dbReference type="FunFam" id="1.10.238.10:FF:000009">
    <property type="entry name" value="Visinin-like protein 1"/>
    <property type="match status" value="1"/>
</dbReference>
<dbReference type="PANTHER" id="PTHR23055">
    <property type="entry name" value="CALCIUM BINDING PROTEINS"/>
    <property type="match status" value="1"/>
</dbReference>
<organism evidence="6 7">
    <name type="scientific">Lingula anatina</name>
    <name type="common">Brachiopod</name>
    <name type="synonym">Lingula unguis</name>
    <dbReference type="NCBI Taxonomy" id="7574"/>
    <lineage>
        <taxon>Eukaryota</taxon>
        <taxon>Metazoa</taxon>
        <taxon>Spiralia</taxon>
        <taxon>Lophotrochozoa</taxon>
        <taxon>Brachiopoda</taxon>
        <taxon>Linguliformea</taxon>
        <taxon>Lingulata</taxon>
        <taxon>Lingulida</taxon>
        <taxon>Linguloidea</taxon>
        <taxon>Lingulidae</taxon>
        <taxon>Lingula</taxon>
    </lineage>
</organism>
<dbReference type="RefSeq" id="XP_013392491.1">
    <property type="nucleotide sequence ID" value="XM_013537037.2"/>
</dbReference>
<dbReference type="PROSITE" id="PS50222">
    <property type="entry name" value="EF_HAND_2"/>
    <property type="match status" value="3"/>
</dbReference>
<feature type="domain" description="EF-hand" evidence="5">
    <location>
        <begin position="143"/>
        <end position="178"/>
    </location>
</feature>
<accession>A0A1S3I3T1</accession>
<name>A0A1S3I3T1_LINAN</name>
<dbReference type="InterPro" id="IPR018247">
    <property type="entry name" value="EF_Hand_1_Ca_BS"/>
</dbReference>
<reference evidence="7" key="1">
    <citation type="submission" date="2025-08" db="UniProtKB">
        <authorList>
            <consortium name="RefSeq"/>
        </authorList>
    </citation>
    <scope>IDENTIFICATION</scope>
    <source>
        <tissue evidence="7">Gonads</tissue>
    </source>
</reference>
<feature type="domain" description="EF-hand" evidence="5">
    <location>
        <begin position="227"/>
        <end position="262"/>
    </location>
</feature>
<keyword evidence="2" id="KW-0479">Metal-binding</keyword>
<dbReference type="Pfam" id="PF13499">
    <property type="entry name" value="EF-hand_7"/>
    <property type="match status" value="1"/>
</dbReference>
<dbReference type="GeneID" id="106160429"/>
<evidence type="ECO:0000313" key="7">
    <source>
        <dbReference type="RefSeq" id="XP_013392491.1"/>
    </source>
</evidence>
<feature type="domain" description="EF-hand" evidence="5">
    <location>
        <begin position="179"/>
        <end position="214"/>
    </location>
</feature>
<dbReference type="STRING" id="7574.A0A1S3I3T1"/>
<dbReference type="PROSITE" id="PS00018">
    <property type="entry name" value="EF_HAND_1"/>
    <property type="match status" value="3"/>
</dbReference>